<comment type="caution">
    <text evidence="6">The sequence shown here is derived from an EMBL/GenBank/DDBJ whole genome shotgun (WGS) entry which is preliminary data.</text>
</comment>
<dbReference type="SMART" id="SM00892">
    <property type="entry name" value="Endonuclease_NS"/>
    <property type="match status" value="1"/>
</dbReference>
<evidence type="ECO:0008006" key="8">
    <source>
        <dbReference type="Google" id="ProtNLM"/>
    </source>
</evidence>
<dbReference type="SMART" id="SM00477">
    <property type="entry name" value="NUC"/>
    <property type="match status" value="1"/>
</dbReference>
<reference evidence="6" key="2">
    <citation type="journal article" date="2023" name="IMA Fungus">
        <title>Comparative genomic study of the Penicillium genus elucidates a diverse pangenome and 15 lateral gene transfer events.</title>
        <authorList>
            <person name="Petersen C."/>
            <person name="Sorensen T."/>
            <person name="Nielsen M.R."/>
            <person name="Sondergaard T.E."/>
            <person name="Sorensen J.L."/>
            <person name="Fitzpatrick D.A."/>
            <person name="Frisvad J.C."/>
            <person name="Nielsen K.L."/>
        </authorList>
    </citation>
    <scope>NUCLEOTIDE SEQUENCE</scope>
    <source>
        <strain evidence="6">IBT 23319</strain>
    </source>
</reference>
<name>A0A9W9TIS0_PENCI</name>
<dbReference type="CDD" id="cd00091">
    <property type="entry name" value="NUC"/>
    <property type="match status" value="1"/>
</dbReference>
<dbReference type="GO" id="GO:0003676">
    <property type="term" value="F:nucleic acid binding"/>
    <property type="evidence" value="ECO:0007669"/>
    <property type="project" value="InterPro"/>
</dbReference>
<sequence length="346" mass="38321">MSKTRSIAAAAVGGMVGAGLSQLYPGPSKDSAPNTFPIQSKSLPSPSLIILPSKLDNGSAQGKNTLVSKLVEPSGVLKYGNPGPVNDELKESSLYGAYDRRTRNPSWVAEHMTRESVSAVSGERRNNFRQDTSIPVNFRAKVSDYSNTEYDRGHQVPANPARWSQEAVDGTFKMSNMCPQIGVGFNRHYWAYFEDFCKNLTNRYPSVRVITGPLYLPHRGEDGKWRVSYEVIGQEKSTGSPPNVAVPTHFYKIIFGEEDNDKEQVGKKVAVGAFVLPNAVIKNDKDLTDFEVELDVIERASGLEFAQDLKSSHRRRLCEEIKCDIKVKDFNDAIEEVTDLAAEAKL</sequence>
<evidence type="ECO:0000313" key="6">
    <source>
        <dbReference type="EMBL" id="KAJ5222815.1"/>
    </source>
</evidence>
<organism evidence="6 7">
    <name type="scientific">Penicillium citrinum</name>
    <dbReference type="NCBI Taxonomy" id="5077"/>
    <lineage>
        <taxon>Eukaryota</taxon>
        <taxon>Fungi</taxon>
        <taxon>Dikarya</taxon>
        <taxon>Ascomycota</taxon>
        <taxon>Pezizomycotina</taxon>
        <taxon>Eurotiomycetes</taxon>
        <taxon>Eurotiomycetidae</taxon>
        <taxon>Eurotiales</taxon>
        <taxon>Aspergillaceae</taxon>
        <taxon>Penicillium</taxon>
    </lineage>
</organism>
<dbReference type="RefSeq" id="XP_056497738.1">
    <property type="nucleotide sequence ID" value="XM_056647973.1"/>
</dbReference>
<dbReference type="GO" id="GO:0006309">
    <property type="term" value="P:apoptotic DNA fragmentation"/>
    <property type="evidence" value="ECO:0007669"/>
    <property type="project" value="TreeGrafter"/>
</dbReference>
<protein>
    <recommendedName>
        <fullName evidence="8">Endonuclease</fullName>
    </recommendedName>
</protein>
<dbReference type="InterPro" id="IPR044929">
    <property type="entry name" value="DNA/RNA_non-sp_Endonuclease_sf"/>
</dbReference>
<evidence type="ECO:0000259" key="5">
    <source>
        <dbReference type="SMART" id="SM00892"/>
    </source>
</evidence>
<dbReference type="PANTHER" id="PTHR13966:SF5">
    <property type="entry name" value="ENDONUCLEASE G, MITOCHONDRIAL"/>
    <property type="match status" value="1"/>
</dbReference>
<dbReference type="InterPro" id="IPR044925">
    <property type="entry name" value="His-Me_finger_sf"/>
</dbReference>
<dbReference type="GO" id="GO:0046872">
    <property type="term" value="F:metal ion binding"/>
    <property type="evidence" value="ECO:0007669"/>
    <property type="project" value="UniProtKB-KW"/>
</dbReference>
<dbReference type="GO" id="GO:0004521">
    <property type="term" value="F:RNA endonuclease activity"/>
    <property type="evidence" value="ECO:0007669"/>
    <property type="project" value="TreeGrafter"/>
</dbReference>
<dbReference type="GO" id="GO:0000014">
    <property type="term" value="F:single-stranded DNA endodeoxyribonuclease activity"/>
    <property type="evidence" value="ECO:0007669"/>
    <property type="project" value="TreeGrafter"/>
</dbReference>
<feature type="domain" description="DNA/RNA non-specific endonuclease/pyrophosphatase/phosphodiesterase" evidence="5">
    <location>
        <begin position="87"/>
        <end position="312"/>
    </location>
</feature>
<feature type="active site" description="Proton acceptor" evidence="2">
    <location>
        <position position="154"/>
    </location>
</feature>
<evidence type="ECO:0000256" key="1">
    <source>
        <dbReference type="ARBA" id="ARBA00010052"/>
    </source>
</evidence>
<evidence type="ECO:0000259" key="4">
    <source>
        <dbReference type="SMART" id="SM00477"/>
    </source>
</evidence>
<keyword evidence="3" id="KW-0479">Metal-binding</keyword>
<dbReference type="GeneID" id="81387140"/>
<dbReference type="Proteomes" id="UP001147733">
    <property type="component" value="Unassembled WGS sequence"/>
</dbReference>
<dbReference type="SUPFAM" id="SSF54060">
    <property type="entry name" value="His-Me finger endonucleases"/>
    <property type="match status" value="1"/>
</dbReference>
<reference evidence="6" key="1">
    <citation type="submission" date="2022-11" db="EMBL/GenBank/DDBJ databases">
        <authorList>
            <person name="Petersen C."/>
        </authorList>
    </citation>
    <scope>NUCLEOTIDE SEQUENCE</scope>
    <source>
        <strain evidence="6">IBT 23319</strain>
    </source>
</reference>
<dbReference type="Gene3D" id="3.40.570.10">
    <property type="entry name" value="Extracellular Endonuclease, subunit A"/>
    <property type="match status" value="1"/>
</dbReference>
<dbReference type="InterPro" id="IPR001604">
    <property type="entry name" value="Endo_G_ENPP1-like_dom"/>
</dbReference>
<gene>
    <name evidence="6" type="ORF">N7469_009055</name>
</gene>
<dbReference type="AlphaFoldDB" id="A0A9W9TIS0"/>
<dbReference type="GO" id="GO:0005743">
    <property type="term" value="C:mitochondrial inner membrane"/>
    <property type="evidence" value="ECO:0007669"/>
    <property type="project" value="TreeGrafter"/>
</dbReference>
<proteinExistence type="inferred from homology"/>
<dbReference type="InterPro" id="IPR020821">
    <property type="entry name" value="ENPP1-3/EXOG-like_nuc-like"/>
</dbReference>
<feature type="domain" description="ENPP1-3/EXOG-like endonuclease/phosphodiesterase" evidence="4">
    <location>
        <begin position="91"/>
        <end position="312"/>
    </location>
</feature>
<evidence type="ECO:0000313" key="7">
    <source>
        <dbReference type="Proteomes" id="UP001147733"/>
    </source>
</evidence>
<feature type="binding site" evidence="3">
    <location>
        <position position="186"/>
    </location>
    <ligand>
        <name>Mg(2+)</name>
        <dbReference type="ChEBI" id="CHEBI:18420"/>
        <note>catalytic</note>
    </ligand>
</feature>
<dbReference type="GO" id="GO:0005634">
    <property type="term" value="C:nucleus"/>
    <property type="evidence" value="ECO:0007669"/>
    <property type="project" value="TreeGrafter"/>
</dbReference>
<dbReference type="EMBL" id="JAPQKT010000008">
    <property type="protein sequence ID" value="KAJ5222815.1"/>
    <property type="molecule type" value="Genomic_DNA"/>
</dbReference>
<dbReference type="InterPro" id="IPR040255">
    <property type="entry name" value="Non-specific_endonuclease"/>
</dbReference>
<dbReference type="PANTHER" id="PTHR13966">
    <property type="entry name" value="ENDONUCLEASE RELATED"/>
    <property type="match status" value="1"/>
</dbReference>
<accession>A0A9W9TIS0</accession>
<keyword evidence="7" id="KW-1185">Reference proteome</keyword>
<comment type="similarity">
    <text evidence="1">Belongs to the DNA/RNA non-specific endonuclease family.</text>
</comment>
<evidence type="ECO:0000256" key="2">
    <source>
        <dbReference type="PIRSR" id="PIRSR640255-1"/>
    </source>
</evidence>
<dbReference type="OrthoDB" id="5418055at2759"/>
<evidence type="ECO:0000256" key="3">
    <source>
        <dbReference type="PIRSR" id="PIRSR640255-2"/>
    </source>
</evidence>
<dbReference type="Pfam" id="PF01223">
    <property type="entry name" value="Endonuclease_NS"/>
    <property type="match status" value="1"/>
</dbReference>